<proteinExistence type="predicted"/>
<comment type="caution">
    <text evidence="2">The sequence shown here is derived from an EMBL/GenBank/DDBJ whole genome shotgun (WGS) entry which is preliminary data.</text>
</comment>
<gene>
    <name evidence="2" type="ORF">V5O48_006363</name>
</gene>
<dbReference type="EMBL" id="JBAHYK010000289">
    <property type="protein sequence ID" value="KAL0575616.1"/>
    <property type="molecule type" value="Genomic_DNA"/>
</dbReference>
<accession>A0ABR3FKC3</accession>
<name>A0ABR3FKC3_9AGAR</name>
<feature type="transmembrane region" description="Helical" evidence="1">
    <location>
        <begin position="62"/>
        <end position="83"/>
    </location>
</feature>
<protein>
    <submittedName>
        <fullName evidence="2">Uncharacterized protein</fullName>
    </submittedName>
</protein>
<organism evidence="2 3">
    <name type="scientific">Marasmius crinis-equi</name>
    <dbReference type="NCBI Taxonomy" id="585013"/>
    <lineage>
        <taxon>Eukaryota</taxon>
        <taxon>Fungi</taxon>
        <taxon>Dikarya</taxon>
        <taxon>Basidiomycota</taxon>
        <taxon>Agaricomycotina</taxon>
        <taxon>Agaricomycetes</taxon>
        <taxon>Agaricomycetidae</taxon>
        <taxon>Agaricales</taxon>
        <taxon>Marasmiineae</taxon>
        <taxon>Marasmiaceae</taxon>
        <taxon>Marasmius</taxon>
    </lineage>
</organism>
<evidence type="ECO:0000313" key="3">
    <source>
        <dbReference type="Proteomes" id="UP001465976"/>
    </source>
</evidence>
<keyword evidence="1" id="KW-0472">Membrane</keyword>
<keyword evidence="1" id="KW-1133">Transmembrane helix</keyword>
<keyword evidence="3" id="KW-1185">Reference proteome</keyword>
<sequence>MASNEQLGEAVAPYLQLQPVIVEPLSTLSPIPIPGIYTCIFGSSLQTLTRRKSDSPSPNRRIYLPGTISLFLLATLYVTAYVWTLSRQTTIYFGAATSREYLGVFQYLVHDTMKSASM</sequence>
<dbReference type="Proteomes" id="UP001465976">
    <property type="component" value="Unassembled WGS sequence"/>
</dbReference>
<keyword evidence="1" id="KW-0812">Transmembrane</keyword>
<evidence type="ECO:0000256" key="1">
    <source>
        <dbReference type="SAM" id="Phobius"/>
    </source>
</evidence>
<evidence type="ECO:0000313" key="2">
    <source>
        <dbReference type="EMBL" id="KAL0575616.1"/>
    </source>
</evidence>
<reference evidence="2 3" key="1">
    <citation type="submission" date="2024-02" db="EMBL/GenBank/DDBJ databases">
        <title>A draft genome for the cacao thread blight pathogen Marasmius crinis-equi.</title>
        <authorList>
            <person name="Cohen S.P."/>
            <person name="Baruah I.K."/>
            <person name="Amoako-Attah I."/>
            <person name="Bukari Y."/>
            <person name="Meinhardt L.W."/>
            <person name="Bailey B.A."/>
        </authorList>
    </citation>
    <scope>NUCLEOTIDE SEQUENCE [LARGE SCALE GENOMIC DNA]</scope>
    <source>
        <strain evidence="2 3">GH-76</strain>
    </source>
</reference>